<dbReference type="EMBL" id="CM007367">
    <property type="protein sequence ID" value="OIW07582.1"/>
    <property type="molecule type" value="Genomic_DNA"/>
</dbReference>
<comment type="subcellular location">
    <subcellularLocation>
        <location evidence="1">Nucleus</location>
    </subcellularLocation>
</comment>
<dbReference type="GO" id="GO:0005634">
    <property type="term" value="C:nucleus"/>
    <property type="evidence" value="ECO:0007669"/>
    <property type="project" value="UniProtKB-SubCell"/>
</dbReference>
<dbReference type="GO" id="GO:0009788">
    <property type="term" value="P:negative regulation of abscisic acid-activated signaling pathway"/>
    <property type="evidence" value="ECO:0007669"/>
    <property type="project" value="InterPro"/>
</dbReference>
<keyword evidence="5" id="KW-0539">Nucleus</keyword>
<evidence type="ECO:0000256" key="5">
    <source>
        <dbReference type="ARBA" id="ARBA00023242"/>
    </source>
</evidence>
<keyword evidence="4" id="KW-0862">Zinc</keyword>
<keyword evidence="9" id="KW-1185">Reference proteome</keyword>
<name>A0A1J7H4B5_LUPAN</name>
<evidence type="ECO:0000256" key="4">
    <source>
        <dbReference type="ARBA" id="ARBA00022833"/>
    </source>
</evidence>
<accession>A0A1J7H4B5</accession>
<dbReference type="Proteomes" id="UP000188354">
    <property type="component" value="Chromosome LG07"/>
</dbReference>
<dbReference type="Gramene" id="OIW07582">
    <property type="protein sequence ID" value="OIW07582"/>
    <property type="gene ID" value="TanjilG_08469"/>
</dbReference>
<gene>
    <name evidence="8" type="ORF">TanjilG_08469</name>
</gene>
<evidence type="ECO:0000259" key="7">
    <source>
        <dbReference type="PROSITE" id="PS50157"/>
    </source>
</evidence>
<dbReference type="KEGG" id="lang:109353056"/>
<evidence type="ECO:0000256" key="1">
    <source>
        <dbReference type="ARBA" id="ARBA00004123"/>
    </source>
</evidence>
<keyword evidence="2" id="KW-0479">Metal-binding</keyword>
<proteinExistence type="predicted"/>
<dbReference type="OMA" id="HAANFCH"/>
<evidence type="ECO:0000256" key="6">
    <source>
        <dbReference type="PROSITE-ProRule" id="PRU00042"/>
    </source>
</evidence>
<dbReference type="InterPro" id="IPR044246">
    <property type="entry name" value="ZFP3-like"/>
</dbReference>
<keyword evidence="3 6" id="KW-0863">Zinc-finger</keyword>
<dbReference type="AlphaFoldDB" id="A0A1J7H4B5"/>
<dbReference type="InterPro" id="IPR036236">
    <property type="entry name" value="Znf_C2H2_sf"/>
</dbReference>
<dbReference type="SUPFAM" id="SSF57667">
    <property type="entry name" value="beta-beta-alpha zinc fingers"/>
    <property type="match status" value="1"/>
</dbReference>
<feature type="domain" description="C2H2-type" evidence="7">
    <location>
        <begin position="25"/>
        <end position="52"/>
    </location>
</feature>
<dbReference type="Gene3D" id="3.30.160.60">
    <property type="entry name" value="Classic Zinc Finger"/>
    <property type="match status" value="1"/>
</dbReference>
<dbReference type="PANTHER" id="PTHR47287:SF15">
    <property type="entry name" value="ZINC FINGER PROTEIN 3-LIKE"/>
    <property type="match status" value="1"/>
</dbReference>
<dbReference type="PROSITE" id="PS00028">
    <property type="entry name" value="ZINC_FINGER_C2H2_1"/>
    <property type="match status" value="1"/>
</dbReference>
<evidence type="ECO:0000256" key="3">
    <source>
        <dbReference type="ARBA" id="ARBA00022771"/>
    </source>
</evidence>
<dbReference type="OrthoDB" id="1915958at2759"/>
<dbReference type="STRING" id="3871.A0A1J7H4B5"/>
<dbReference type="PANTHER" id="PTHR47287">
    <property type="entry name" value="C2H2 AND C2HC ZINC FINGERS SUPERFAMILY PROTEIN"/>
    <property type="match status" value="1"/>
</dbReference>
<protein>
    <recommendedName>
        <fullName evidence="7">C2H2-type domain-containing protein</fullName>
    </recommendedName>
</protein>
<evidence type="ECO:0000313" key="9">
    <source>
        <dbReference type="Proteomes" id="UP000188354"/>
    </source>
</evidence>
<evidence type="ECO:0000313" key="8">
    <source>
        <dbReference type="EMBL" id="OIW07582.1"/>
    </source>
</evidence>
<organism evidence="8 9">
    <name type="scientific">Lupinus angustifolius</name>
    <name type="common">Narrow-leaved blue lupine</name>
    <dbReference type="NCBI Taxonomy" id="3871"/>
    <lineage>
        <taxon>Eukaryota</taxon>
        <taxon>Viridiplantae</taxon>
        <taxon>Streptophyta</taxon>
        <taxon>Embryophyta</taxon>
        <taxon>Tracheophyta</taxon>
        <taxon>Spermatophyta</taxon>
        <taxon>Magnoliopsida</taxon>
        <taxon>eudicotyledons</taxon>
        <taxon>Gunneridae</taxon>
        <taxon>Pentapetalae</taxon>
        <taxon>rosids</taxon>
        <taxon>fabids</taxon>
        <taxon>Fabales</taxon>
        <taxon>Fabaceae</taxon>
        <taxon>Papilionoideae</taxon>
        <taxon>50 kb inversion clade</taxon>
        <taxon>genistoids sensu lato</taxon>
        <taxon>core genistoids</taxon>
        <taxon>Genisteae</taxon>
        <taxon>Lupinus</taxon>
    </lineage>
</organism>
<dbReference type="InterPro" id="IPR013087">
    <property type="entry name" value="Znf_C2H2_type"/>
</dbReference>
<sequence>MGYEENFTKVGDSQGEDATSTLFPFPCQFCSRKFESSQALGGHQNAHKKERTAARNAKASEYTYVPFASTLSTPMIFAPNPQLGILDPSMFSTAHAANIPYFPPQMSELFGSNGAPRFGNALFLEGSSRSKFNEEDDNSFINWQRSIGSNNLSSGDTSQHISLKSNNQNIGNWNDVKEEGRQLDLSLHL</sequence>
<dbReference type="PROSITE" id="PS50157">
    <property type="entry name" value="ZINC_FINGER_C2H2_2"/>
    <property type="match status" value="1"/>
</dbReference>
<dbReference type="GO" id="GO:0008270">
    <property type="term" value="F:zinc ion binding"/>
    <property type="evidence" value="ECO:0007669"/>
    <property type="project" value="UniProtKB-KW"/>
</dbReference>
<reference evidence="8 9" key="1">
    <citation type="journal article" date="2017" name="Plant Biotechnol. J.">
        <title>A comprehensive draft genome sequence for lupin (Lupinus angustifolius), an emerging health food: insights into plant-microbe interactions and legume evolution.</title>
        <authorList>
            <person name="Hane J.K."/>
            <person name="Ming Y."/>
            <person name="Kamphuis L.G."/>
            <person name="Nelson M.N."/>
            <person name="Garg G."/>
            <person name="Atkins C.A."/>
            <person name="Bayer P.E."/>
            <person name="Bravo A."/>
            <person name="Bringans S."/>
            <person name="Cannon S."/>
            <person name="Edwards D."/>
            <person name="Foley R."/>
            <person name="Gao L.L."/>
            <person name="Harrison M.J."/>
            <person name="Huang W."/>
            <person name="Hurgobin B."/>
            <person name="Li S."/>
            <person name="Liu C.W."/>
            <person name="McGrath A."/>
            <person name="Morahan G."/>
            <person name="Murray J."/>
            <person name="Weller J."/>
            <person name="Jian J."/>
            <person name="Singh K.B."/>
        </authorList>
    </citation>
    <scope>NUCLEOTIDE SEQUENCE [LARGE SCALE GENOMIC DNA]</scope>
    <source>
        <strain evidence="9">cv. Tanjil</strain>
        <tissue evidence="8">Whole plant</tissue>
    </source>
</reference>
<evidence type="ECO:0000256" key="2">
    <source>
        <dbReference type="ARBA" id="ARBA00022723"/>
    </source>
</evidence>
<dbReference type="Pfam" id="PF13912">
    <property type="entry name" value="zf-C2H2_6"/>
    <property type="match status" value="1"/>
</dbReference>